<name>A0ABS5SHT0_9BACT</name>
<gene>
    <name evidence="1" type="ORF">KI810_13880</name>
</gene>
<organism evidence="1 2">
    <name type="scientific">Geomobilimonas luticola</name>
    <dbReference type="NCBI Taxonomy" id="1114878"/>
    <lineage>
        <taxon>Bacteria</taxon>
        <taxon>Pseudomonadati</taxon>
        <taxon>Thermodesulfobacteriota</taxon>
        <taxon>Desulfuromonadia</taxon>
        <taxon>Geobacterales</taxon>
        <taxon>Geobacteraceae</taxon>
        <taxon>Geomobilimonas</taxon>
    </lineage>
</organism>
<comment type="caution">
    <text evidence="1">The sequence shown here is derived from an EMBL/GenBank/DDBJ whole genome shotgun (WGS) entry which is preliminary data.</text>
</comment>
<dbReference type="Proteomes" id="UP000756860">
    <property type="component" value="Unassembled WGS sequence"/>
</dbReference>
<reference evidence="1 2" key="1">
    <citation type="submission" date="2021-05" db="EMBL/GenBank/DDBJ databases">
        <title>The draft genome of Geobacter luticola JCM 17780.</title>
        <authorList>
            <person name="Xu Z."/>
            <person name="Masuda Y."/>
            <person name="Itoh H."/>
            <person name="Senoo K."/>
        </authorList>
    </citation>
    <scope>NUCLEOTIDE SEQUENCE [LARGE SCALE GENOMIC DNA]</scope>
    <source>
        <strain evidence="1 2">JCM 17780</strain>
    </source>
</reference>
<protein>
    <submittedName>
        <fullName evidence="1">Uncharacterized protein</fullName>
    </submittedName>
</protein>
<evidence type="ECO:0000313" key="2">
    <source>
        <dbReference type="Proteomes" id="UP000756860"/>
    </source>
</evidence>
<dbReference type="EMBL" id="JAHCVK010000008">
    <property type="protein sequence ID" value="MBT0654149.1"/>
    <property type="molecule type" value="Genomic_DNA"/>
</dbReference>
<proteinExistence type="predicted"/>
<sequence length="47" mass="5486">MNGQQVLMLDYQHYHLKIIFKGISGVKRCYKLVLSSDKNGIFINKDE</sequence>
<dbReference type="RefSeq" id="WP_214176160.1">
    <property type="nucleotide sequence ID" value="NZ_JAHCVK010000008.1"/>
</dbReference>
<evidence type="ECO:0000313" key="1">
    <source>
        <dbReference type="EMBL" id="MBT0654149.1"/>
    </source>
</evidence>
<keyword evidence="2" id="KW-1185">Reference proteome</keyword>
<accession>A0ABS5SHT0</accession>